<dbReference type="GO" id="GO:0008017">
    <property type="term" value="F:microtubule binding"/>
    <property type="evidence" value="ECO:0007669"/>
    <property type="project" value="InterPro"/>
</dbReference>
<protein>
    <recommendedName>
        <fullName evidence="10">Kinesin motor domain-containing protein</fullName>
    </recommendedName>
</protein>
<dbReference type="Gene3D" id="3.40.850.10">
    <property type="entry name" value="Kinesin motor domain"/>
    <property type="match status" value="1"/>
</dbReference>
<evidence type="ECO:0000256" key="3">
    <source>
        <dbReference type="ARBA" id="ARBA00022840"/>
    </source>
</evidence>
<feature type="domain" description="Kinesin motor" evidence="10">
    <location>
        <begin position="31"/>
        <end position="366"/>
    </location>
</feature>
<dbReference type="SUPFAM" id="SSF52540">
    <property type="entry name" value="P-loop containing nucleoside triphosphate hydrolases"/>
    <property type="match status" value="1"/>
</dbReference>
<proteinExistence type="inferred from homology"/>
<organism evidence="11 12">
    <name type="scientific">Rhynchospora tenuis</name>
    <dbReference type="NCBI Taxonomy" id="198213"/>
    <lineage>
        <taxon>Eukaryota</taxon>
        <taxon>Viridiplantae</taxon>
        <taxon>Streptophyta</taxon>
        <taxon>Embryophyta</taxon>
        <taxon>Tracheophyta</taxon>
        <taxon>Spermatophyta</taxon>
        <taxon>Magnoliopsida</taxon>
        <taxon>Liliopsida</taxon>
        <taxon>Poales</taxon>
        <taxon>Cyperaceae</taxon>
        <taxon>Cyperoideae</taxon>
        <taxon>Rhynchosporeae</taxon>
        <taxon>Rhynchospora</taxon>
    </lineage>
</organism>
<dbReference type="Proteomes" id="UP001210211">
    <property type="component" value="Unassembled WGS sequence"/>
</dbReference>
<dbReference type="PANTHER" id="PTHR37739:SF14">
    <property type="entry name" value="KINESIN-LIKE PROTEIN KIN-12E"/>
    <property type="match status" value="1"/>
</dbReference>
<feature type="region of interest" description="Disordered" evidence="9">
    <location>
        <begin position="1"/>
        <end position="22"/>
    </location>
</feature>
<dbReference type="Pfam" id="PF00225">
    <property type="entry name" value="Kinesin"/>
    <property type="match status" value="1"/>
</dbReference>
<dbReference type="PROSITE" id="PS00411">
    <property type="entry name" value="KINESIN_MOTOR_1"/>
    <property type="match status" value="1"/>
</dbReference>
<evidence type="ECO:0000256" key="2">
    <source>
        <dbReference type="ARBA" id="ARBA00022741"/>
    </source>
</evidence>
<dbReference type="InterPro" id="IPR044986">
    <property type="entry name" value="KIF15/KIN-12"/>
</dbReference>
<evidence type="ECO:0000256" key="9">
    <source>
        <dbReference type="SAM" id="MobiDB-lite"/>
    </source>
</evidence>
<keyword evidence="4 8" id="KW-0175">Coiled coil</keyword>
<keyword evidence="12" id="KW-1185">Reference proteome</keyword>
<dbReference type="SMART" id="SM00129">
    <property type="entry name" value="KISc"/>
    <property type="match status" value="1"/>
</dbReference>
<evidence type="ECO:0000256" key="4">
    <source>
        <dbReference type="ARBA" id="ARBA00023054"/>
    </source>
</evidence>
<comment type="similarity">
    <text evidence="6">Belongs to the TRAFAC class myosin-kinesin ATPase superfamily. Kinesin family. KIN-12 subfamily.</text>
</comment>
<feature type="coiled-coil region" evidence="8">
    <location>
        <begin position="736"/>
        <end position="777"/>
    </location>
</feature>
<dbReference type="InterPro" id="IPR019821">
    <property type="entry name" value="Kinesin_motor_CS"/>
</dbReference>
<comment type="caution">
    <text evidence="11">The sequence shown here is derived from an EMBL/GenBank/DDBJ whole genome shotgun (WGS) entry which is preliminary data.</text>
</comment>
<dbReference type="GO" id="GO:0005524">
    <property type="term" value="F:ATP binding"/>
    <property type="evidence" value="ECO:0007669"/>
    <property type="project" value="UniProtKB-UniRule"/>
</dbReference>
<dbReference type="PANTHER" id="PTHR37739">
    <property type="entry name" value="KINESIN-LIKE PROTEIN KIN-12D"/>
    <property type="match status" value="1"/>
</dbReference>
<dbReference type="GO" id="GO:0007018">
    <property type="term" value="P:microtubule-based movement"/>
    <property type="evidence" value="ECO:0007669"/>
    <property type="project" value="InterPro"/>
</dbReference>
<feature type="binding site" evidence="7">
    <location>
        <begin position="112"/>
        <end position="119"/>
    </location>
    <ligand>
        <name>ATP</name>
        <dbReference type="ChEBI" id="CHEBI:30616"/>
    </ligand>
</feature>
<feature type="coiled-coil region" evidence="8">
    <location>
        <begin position="620"/>
        <end position="661"/>
    </location>
</feature>
<dbReference type="FunFam" id="3.40.850.10:FF:000033">
    <property type="entry name" value="Kinesin-like protein KIN-12E"/>
    <property type="match status" value="1"/>
</dbReference>
<name>A0AAD5ZFU2_9POAL</name>
<dbReference type="PROSITE" id="PS50067">
    <property type="entry name" value="KINESIN_MOTOR_2"/>
    <property type="match status" value="1"/>
</dbReference>
<dbReference type="InterPro" id="IPR027417">
    <property type="entry name" value="P-loop_NTPase"/>
</dbReference>
<evidence type="ECO:0000256" key="1">
    <source>
        <dbReference type="ARBA" id="ARBA00022701"/>
    </source>
</evidence>
<keyword evidence="5 7" id="KW-0505">Motor protein</keyword>
<evidence type="ECO:0000256" key="8">
    <source>
        <dbReference type="SAM" id="Coils"/>
    </source>
</evidence>
<dbReference type="InterPro" id="IPR036961">
    <property type="entry name" value="Kinesin_motor_dom_sf"/>
</dbReference>
<evidence type="ECO:0000256" key="5">
    <source>
        <dbReference type="ARBA" id="ARBA00023175"/>
    </source>
</evidence>
<dbReference type="EMBL" id="JAMRDG010000001">
    <property type="protein sequence ID" value="KAJ3697159.1"/>
    <property type="molecule type" value="Genomic_DNA"/>
</dbReference>
<evidence type="ECO:0000256" key="6">
    <source>
        <dbReference type="ARBA" id="ARBA00034488"/>
    </source>
</evidence>
<dbReference type="PRINTS" id="PR00380">
    <property type="entry name" value="KINESINHEAVY"/>
</dbReference>
<reference evidence="11 12" key="1">
    <citation type="journal article" date="2022" name="Cell">
        <title>Repeat-based holocentromeres influence genome architecture and karyotype evolution.</title>
        <authorList>
            <person name="Hofstatter P.G."/>
            <person name="Thangavel G."/>
            <person name="Lux T."/>
            <person name="Neumann P."/>
            <person name="Vondrak T."/>
            <person name="Novak P."/>
            <person name="Zhang M."/>
            <person name="Costa L."/>
            <person name="Castellani M."/>
            <person name="Scott A."/>
            <person name="Toegelov H."/>
            <person name="Fuchs J."/>
            <person name="Mata-Sucre Y."/>
            <person name="Dias Y."/>
            <person name="Vanzela A.L.L."/>
            <person name="Huettel B."/>
            <person name="Almeida C.C.S."/>
            <person name="Simkova H."/>
            <person name="Souza G."/>
            <person name="Pedrosa-Harand A."/>
            <person name="Macas J."/>
            <person name="Mayer K.F.X."/>
            <person name="Houben A."/>
            <person name="Marques A."/>
        </authorList>
    </citation>
    <scope>NUCLEOTIDE SEQUENCE [LARGE SCALE GENOMIC DNA]</scope>
    <source>
        <strain evidence="11">RhyTen1mFocal</strain>
    </source>
</reference>
<keyword evidence="1" id="KW-0493">Microtubule</keyword>
<dbReference type="GO" id="GO:0003777">
    <property type="term" value="F:microtubule motor activity"/>
    <property type="evidence" value="ECO:0007669"/>
    <property type="project" value="InterPro"/>
</dbReference>
<evidence type="ECO:0000313" key="11">
    <source>
        <dbReference type="EMBL" id="KAJ3697159.1"/>
    </source>
</evidence>
<gene>
    <name evidence="11" type="ORF">LUZ61_000864</name>
</gene>
<evidence type="ECO:0000256" key="7">
    <source>
        <dbReference type="PROSITE-ProRule" id="PRU00283"/>
    </source>
</evidence>
<sequence length="1161" mass="132091">MESLDPVVNDGSTQSGGFDLNEDPSFWKENNIQVIIRIRPLNTGEISLQGCNICVRQDSCQSVTWTGHPESRFTFDLVADEQVTQEKLFKVAGVPMVDNCMAGYNSCIFAYGQTGSGKTHTMLGDIENGTRRHNANCGMTPRVFEYLFQRIQKEKEIRNGEKLQFTCKCSFLEIYNEQIFDLLDPTSTNLQIREDLKKGVHVENLTEVTVSSARDAMQQLIQGAANRKVAATNMNRASSRSHSIFTCIIESKWEIQGIIHRRFARLNLVDLAGSERQKSSGAEGERLKEATNINKSLSTLGLVIMNLVSNKKSVHVPYRDSKLTFLLQDSLGGNSKTLMIANISPSYCCALETLSTLKFAQRAKYIKNNAIINEDASGDVLSMRLQIQQLKKELRHLRGLVNNDSSCPVLESPGILKLDGSQGSFSPLTFDKRLSQKKECEAALVAAFRRDQEKEASLRAMEAAWHTAEELASQRTEEVRSLKMRLRFREEGIKRLQAVASAKLSAESHLSLENQELRKEIEILKNQLDRNPDVTRFAMENLQLKEEIRRLHSFVDEGERERLNEQITVLQDKLLEALDWKLMHEKDPFFGQSNSFSLESAVNEENEFLRIQAIQNEHEIDSLRKKLNLALEANGHLERRVEELTNELEAAKSSLISKQEDSDPELELKAMVHAIAAASQREAEAHETTISLAKENEDLKLQLSAIMEDTRRGGTENLEFQVREMHHENEKLLGLYEDAMHERDDLARLVQEMKEREESLADERDTLRKLVEDMEERNDSNVLRKAKGEDADMCIDISRETRQLVGTKLALVLDNLLSTDKAVGHMQLIEDASSEIDELSALVKSVSKSIEPKEESLQLLRSVFHQQQGKRVELENQFSGLVSQLEVSNSKACYFERRETDAFEKMVELNTYLKQKEKELGSLETRKEEIDSAYKKARENESKLRNKIDTLKTSLKSAEEFKKESEKVLFEVNNLRASDLLNSEMQRNKLVAEMNYLREQMGAVRKEIVTLTKLREGVETKIRDLKVLMSSCSLLVRELEGIVEETRLLGSAGGHVRDQLEKLLPDYQEAIFEVELKNEEIGLWEESLLQERTVLDEVSGKLSLVMEKLKVILCQRKCVVPTMCDLEERSICLSQMVAKKLHEVCSLVNEAKQLSVVSYDC</sequence>
<keyword evidence="3 7" id="KW-0067">ATP-binding</keyword>
<accession>A0AAD5ZFU2</accession>
<feature type="coiled-coil region" evidence="8">
    <location>
        <begin position="373"/>
        <end position="400"/>
    </location>
</feature>
<dbReference type="AlphaFoldDB" id="A0AAD5ZFU2"/>
<feature type="coiled-coil region" evidence="8">
    <location>
        <begin position="906"/>
        <end position="954"/>
    </location>
</feature>
<evidence type="ECO:0000313" key="12">
    <source>
        <dbReference type="Proteomes" id="UP001210211"/>
    </source>
</evidence>
<evidence type="ECO:0000259" key="10">
    <source>
        <dbReference type="PROSITE" id="PS50067"/>
    </source>
</evidence>
<dbReference type="InterPro" id="IPR001752">
    <property type="entry name" value="Kinesin_motor_dom"/>
</dbReference>
<keyword evidence="2 7" id="KW-0547">Nucleotide-binding</keyword>
<dbReference type="GO" id="GO:0005874">
    <property type="term" value="C:microtubule"/>
    <property type="evidence" value="ECO:0007669"/>
    <property type="project" value="UniProtKB-KW"/>
</dbReference>